<keyword evidence="2" id="KW-1185">Reference proteome</keyword>
<name>S6CQD7_9CAUD</name>
<dbReference type="EMBL" id="HE962497">
    <property type="protein sequence ID" value="CCJ09739.1"/>
    <property type="molecule type" value="Genomic_DNA"/>
</dbReference>
<dbReference type="RefSeq" id="YP_008320562.1">
    <property type="nucleotide sequence ID" value="NC_021868.1"/>
</dbReference>
<organism evidence="1 2">
    <name type="scientific">Streptococcus phage SP-QS1</name>
    <dbReference type="NCBI Taxonomy" id="1208587"/>
    <lineage>
        <taxon>Viruses</taxon>
        <taxon>Duplodnaviria</taxon>
        <taxon>Heunggongvirae</taxon>
        <taxon>Uroviricota</taxon>
        <taxon>Caudoviricetes</taxon>
        <taxon>Saphexavirus</taxon>
        <taxon>Saphexavirus SPQS1</taxon>
    </lineage>
</organism>
<evidence type="ECO:0000313" key="2">
    <source>
        <dbReference type="Proteomes" id="UP000014703"/>
    </source>
</evidence>
<accession>S6CQD7</accession>
<gene>
    <name evidence="1" type="primary">gp85</name>
    <name evidence="1" type="ORF">BN19_086</name>
</gene>
<dbReference type="GeneID" id="16397163"/>
<reference evidence="1 2" key="1">
    <citation type="submission" date="2012-07" db="EMBL/GenBank/DDBJ databases">
        <authorList>
            <person name="Clokie M."/>
        </authorList>
    </citation>
    <scope>NUCLEOTIDE SEQUENCE [LARGE SCALE GENOMIC DNA]</scope>
</reference>
<dbReference type="Proteomes" id="UP000014703">
    <property type="component" value="Segment"/>
</dbReference>
<reference evidence="1 2" key="2">
    <citation type="submission" date="2013-07" db="EMBL/GenBank/DDBJ databases">
        <title>Capsule no barrier: a novel phage that can lyse invasive capsulated strains of Streptococcus pneumoniae.</title>
        <authorList>
            <person name="Almaghrabi M.K."/>
            <person name="Neill D.R."/>
            <person name="Philippe D.L."/>
            <person name="Wheatley P."/>
            <person name="Kadioglu A."/>
            <person name="Clokie M.R.J."/>
        </authorList>
    </citation>
    <scope>NUCLEOTIDE SEQUENCE [LARGE SCALE GENOMIC DNA]</scope>
</reference>
<protein>
    <submittedName>
        <fullName evidence="1">Uncharacterized protein</fullName>
    </submittedName>
</protein>
<evidence type="ECO:0000313" key="1">
    <source>
        <dbReference type="EMBL" id="CCJ09739.1"/>
    </source>
</evidence>
<sequence>MTIKELIEELEKVPEEFKNLDIYVFENESSVKVTGISLFNDEEKHSKDNPLSLNIQ</sequence>
<dbReference type="KEGG" id="vg:16397163"/>
<proteinExistence type="predicted"/>